<dbReference type="SUPFAM" id="SSF46785">
    <property type="entry name" value="Winged helix' DNA-binding domain"/>
    <property type="match status" value="1"/>
</dbReference>
<gene>
    <name evidence="3" type="ORF">ACFSBW_08465</name>
</gene>
<dbReference type="SMART" id="SM00418">
    <property type="entry name" value="HTH_ARSR"/>
    <property type="match status" value="1"/>
</dbReference>
<dbReference type="AlphaFoldDB" id="A0ABD6D816"/>
<dbReference type="Proteomes" id="UP001597052">
    <property type="component" value="Unassembled WGS sequence"/>
</dbReference>
<proteinExistence type="predicted"/>
<dbReference type="Gene3D" id="1.10.10.10">
    <property type="entry name" value="Winged helix-like DNA-binding domain superfamily/Winged helix DNA-binding domain"/>
    <property type="match status" value="1"/>
</dbReference>
<feature type="domain" description="HTH arsR-type" evidence="2">
    <location>
        <begin position="40"/>
        <end position="116"/>
    </location>
</feature>
<name>A0ABD6D816_9EURY</name>
<dbReference type="Pfam" id="PF12840">
    <property type="entry name" value="HTH_20"/>
    <property type="match status" value="1"/>
</dbReference>
<dbReference type="InterPro" id="IPR001845">
    <property type="entry name" value="HTH_ArsR_DNA-bd_dom"/>
</dbReference>
<dbReference type="CDD" id="cd00090">
    <property type="entry name" value="HTH_ARSR"/>
    <property type="match status" value="1"/>
</dbReference>
<dbReference type="InterPro" id="IPR036388">
    <property type="entry name" value="WH-like_DNA-bd_sf"/>
</dbReference>
<comment type="caution">
    <text evidence="3">The sequence shown here is derived from an EMBL/GenBank/DDBJ whole genome shotgun (WGS) entry which is preliminary data.</text>
</comment>
<evidence type="ECO:0000259" key="2">
    <source>
        <dbReference type="SMART" id="SM00418"/>
    </source>
</evidence>
<evidence type="ECO:0000256" key="1">
    <source>
        <dbReference type="SAM" id="MobiDB-lite"/>
    </source>
</evidence>
<evidence type="ECO:0000313" key="4">
    <source>
        <dbReference type="Proteomes" id="UP001597052"/>
    </source>
</evidence>
<dbReference type="InterPro" id="IPR011991">
    <property type="entry name" value="ArsR-like_HTH"/>
</dbReference>
<feature type="region of interest" description="Disordered" evidence="1">
    <location>
        <begin position="1"/>
        <end position="33"/>
    </location>
</feature>
<dbReference type="RefSeq" id="WP_256395717.1">
    <property type="nucleotide sequence ID" value="NZ_JANHDJ010000002.1"/>
</dbReference>
<sequence length="133" mass="14313">MTAQPLPTTDAPSETDSTPESGSDSESTDRSVATATGIDELLALLSDEYACRILCALDDEPLSADDLVARCEMSRPTVYRRLEQLIDAGIVDAQPASSTDGHHKREFRRTLGGLSVRICEDGLDGTVHSTHTH</sequence>
<dbReference type="EMBL" id="JBHUDM010000002">
    <property type="protein sequence ID" value="MFD1641905.1"/>
    <property type="molecule type" value="Genomic_DNA"/>
</dbReference>
<organism evidence="3 4">
    <name type="scientific">Halohasta litorea</name>
    <dbReference type="NCBI Taxonomy" id="869891"/>
    <lineage>
        <taxon>Archaea</taxon>
        <taxon>Methanobacteriati</taxon>
        <taxon>Methanobacteriota</taxon>
        <taxon>Stenosarchaea group</taxon>
        <taxon>Halobacteria</taxon>
        <taxon>Halobacteriales</taxon>
        <taxon>Haloferacaceae</taxon>
        <taxon>Halohasta</taxon>
    </lineage>
</organism>
<keyword evidence="4" id="KW-1185">Reference proteome</keyword>
<evidence type="ECO:0000313" key="3">
    <source>
        <dbReference type="EMBL" id="MFD1641905.1"/>
    </source>
</evidence>
<protein>
    <submittedName>
        <fullName evidence="3">ArsR/SmtB family transcription factor</fullName>
    </submittedName>
</protein>
<dbReference type="InterPro" id="IPR036390">
    <property type="entry name" value="WH_DNA-bd_sf"/>
</dbReference>
<accession>A0ABD6D816</accession>
<reference evidence="3 4" key="1">
    <citation type="journal article" date="2019" name="Int. J. Syst. Evol. Microbiol.">
        <title>The Global Catalogue of Microorganisms (GCM) 10K type strain sequencing project: providing services to taxonomists for standard genome sequencing and annotation.</title>
        <authorList>
            <consortium name="The Broad Institute Genomics Platform"/>
            <consortium name="The Broad Institute Genome Sequencing Center for Infectious Disease"/>
            <person name="Wu L."/>
            <person name="Ma J."/>
        </authorList>
    </citation>
    <scope>NUCLEOTIDE SEQUENCE [LARGE SCALE GENOMIC DNA]</scope>
    <source>
        <strain evidence="3 4">CGMCC 1.10593</strain>
    </source>
</reference>